<sequence>MTSSARSLPARLAVLAAAATVLAGCAAASQASDPGPMPSAPPAPTSAGMSPSSASAAAPTPSSTLPPTWGTGPQAPADPNGAPAAAAWSPQSRAAATTVAVKFMGSYARPGTPQPAWSNALGPYSSLELRGILAGVDTAYLTTGSPAPSGTLQASDSDPYNAVVLVGTSDGPWQLSVHRQPDGSWLVTAIQPPVKQGH</sequence>
<gene>
    <name evidence="3" type="ORF">SPF06_19755</name>
</gene>
<dbReference type="EMBL" id="JAYGGQ010000019">
    <property type="protein sequence ID" value="MEA5456964.1"/>
    <property type="molecule type" value="Genomic_DNA"/>
</dbReference>
<keyword evidence="4" id="KW-1185">Reference proteome</keyword>
<reference evidence="3 4" key="1">
    <citation type="submission" date="2023-12" db="EMBL/GenBank/DDBJ databases">
        <title>Sinomonas terricola sp. nov, isolated from litchi orchard soil in Guangdong, PR China.</title>
        <authorList>
            <person name="Jiaxin W."/>
            <person name="Yang Z."/>
            <person name="Honghui Z."/>
        </authorList>
    </citation>
    <scope>NUCLEOTIDE SEQUENCE [LARGE SCALE GENOMIC DNA]</scope>
    <source>
        <strain evidence="3 4">JGH33</strain>
    </source>
</reference>
<feature type="signal peptide" evidence="2">
    <location>
        <begin position="1"/>
        <end position="23"/>
    </location>
</feature>
<dbReference type="RefSeq" id="WP_323280875.1">
    <property type="nucleotide sequence ID" value="NZ_JAYGGQ010000019.1"/>
</dbReference>
<evidence type="ECO:0000256" key="2">
    <source>
        <dbReference type="SAM" id="SignalP"/>
    </source>
</evidence>
<feature type="compositionally biased region" description="Pro residues" evidence="1">
    <location>
        <begin position="35"/>
        <end position="44"/>
    </location>
</feature>
<keyword evidence="2" id="KW-0732">Signal</keyword>
<accession>A0ABU5TB94</accession>
<evidence type="ECO:0000313" key="3">
    <source>
        <dbReference type="EMBL" id="MEA5456964.1"/>
    </source>
</evidence>
<dbReference type="PROSITE" id="PS51257">
    <property type="entry name" value="PROKAR_LIPOPROTEIN"/>
    <property type="match status" value="1"/>
</dbReference>
<evidence type="ECO:0000313" key="4">
    <source>
        <dbReference type="Proteomes" id="UP001304769"/>
    </source>
</evidence>
<feature type="region of interest" description="Disordered" evidence="1">
    <location>
        <begin position="29"/>
        <end position="89"/>
    </location>
</feature>
<protein>
    <submittedName>
        <fullName evidence="3">Uncharacterized protein</fullName>
    </submittedName>
</protein>
<name>A0ABU5TB94_9MICC</name>
<proteinExistence type="predicted"/>
<organism evidence="3 4">
    <name type="scientific">Sinomonas terricola</name>
    <dbReference type="NCBI Taxonomy" id="3110330"/>
    <lineage>
        <taxon>Bacteria</taxon>
        <taxon>Bacillati</taxon>
        <taxon>Actinomycetota</taxon>
        <taxon>Actinomycetes</taxon>
        <taxon>Micrococcales</taxon>
        <taxon>Micrococcaceae</taxon>
        <taxon>Sinomonas</taxon>
    </lineage>
</organism>
<comment type="caution">
    <text evidence="3">The sequence shown here is derived from an EMBL/GenBank/DDBJ whole genome shotgun (WGS) entry which is preliminary data.</text>
</comment>
<feature type="compositionally biased region" description="Low complexity" evidence="1">
    <location>
        <begin position="45"/>
        <end position="89"/>
    </location>
</feature>
<feature type="chain" id="PRO_5046315921" evidence="2">
    <location>
        <begin position="24"/>
        <end position="198"/>
    </location>
</feature>
<evidence type="ECO:0000256" key="1">
    <source>
        <dbReference type="SAM" id="MobiDB-lite"/>
    </source>
</evidence>
<dbReference type="Proteomes" id="UP001304769">
    <property type="component" value="Unassembled WGS sequence"/>
</dbReference>